<accession>A0ABC8TZC6</accession>
<dbReference type="Proteomes" id="UP001642360">
    <property type="component" value="Unassembled WGS sequence"/>
</dbReference>
<sequence length="59" mass="6766">MESISSLIPISNLTHSLTHSTSKVVAQPTLWMATVETEADERHIERRRGERQTEKILCF</sequence>
<evidence type="ECO:0000313" key="1">
    <source>
        <dbReference type="EMBL" id="CAK9174864.1"/>
    </source>
</evidence>
<feature type="non-terminal residue" evidence="1">
    <location>
        <position position="59"/>
    </location>
</feature>
<protein>
    <submittedName>
        <fullName evidence="1">Uncharacterized protein</fullName>
    </submittedName>
</protein>
<organism evidence="1 2">
    <name type="scientific">Ilex paraguariensis</name>
    <name type="common">yerba mate</name>
    <dbReference type="NCBI Taxonomy" id="185542"/>
    <lineage>
        <taxon>Eukaryota</taxon>
        <taxon>Viridiplantae</taxon>
        <taxon>Streptophyta</taxon>
        <taxon>Embryophyta</taxon>
        <taxon>Tracheophyta</taxon>
        <taxon>Spermatophyta</taxon>
        <taxon>Magnoliopsida</taxon>
        <taxon>eudicotyledons</taxon>
        <taxon>Gunneridae</taxon>
        <taxon>Pentapetalae</taxon>
        <taxon>asterids</taxon>
        <taxon>campanulids</taxon>
        <taxon>Aquifoliales</taxon>
        <taxon>Aquifoliaceae</taxon>
        <taxon>Ilex</taxon>
    </lineage>
</organism>
<keyword evidence="2" id="KW-1185">Reference proteome</keyword>
<comment type="caution">
    <text evidence="1">The sequence shown here is derived from an EMBL/GenBank/DDBJ whole genome shotgun (WGS) entry which is preliminary data.</text>
</comment>
<dbReference type="AlphaFoldDB" id="A0ABC8TZC6"/>
<gene>
    <name evidence="1" type="ORF">ILEXP_LOCUS44633</name>
</gene>
<evidence type="ECO:0000313" key="2">
    <source>
        <dbReference type="Proteomes" id="UP001642360"/>
    </source>
</evidence>
<reference evidence="1 2" key="1">
    <citation type="submission" date="2024-02" db="EMBL/GenBank/DDBJ databases">
        <authorList>
            <person name="Vignale AGUSTIN F."/>
            <person name="Sosa J E."/>
            <person name="Modenutti C."/>
        </authorList>
    </citation>
    <scope>NUCLEOTIDE SEQUENCE [LARGE SCALE GENOMIC DNA]</scope>
</reference>
<name>A0ABC8TZC6_9AQUA</name>
<dbReference type="EMBL" id="CAUOFW020006471">
    <property type="protein sequence ID" value="CAK9174864.1"/>
    <property type="molecule type" value="Genomic_DNA"/>
</dbReference>
<proteinExistence type="predicted"/>